<dbReference type="EMBL" id="HE797185">
    <property type="protein sequence ID" value="CCM05305.1"/>
    <property type="molecule type" value="Genomic_DNA"/>
</dbReference>
<reference evidence="1 2" key="1">
    <citation type="journal article" date="2012" name="Appl. Environ. Microbiol.">
        <title>Short-read sequencing for genomic analysis of the brown rot fungus Fibroporia radiculosa.</title>
        <authorList>
            <person name="Tang J.D."/>
            <person name="Perkins A.D."/>
            <person name="Sonstegard T.S."/>
            <person name="Schroeder S.G."/>
            <person name="Burgess S.C."/>
            <person name="Diehl S.V."/>
        </authorList>
    </citation>
    <scope>NUCLEOTIDE SEQUENCE [LARGE SCALE GENOMIC DNA]</scope>
    <source>
        <strain evidence="1 2">TFFH 294</strain>
    </source>
</reference>
<dbReference type="RefSeq" id="XP_012184588.1">
    <property type="nucleotide sequence ID" value="XM_012329198.1"/>
</dbReference>
<organism evidence="1 2">
    <name type="scientific">Fibroporia radiculosa</name>
    <dbReference type="NCBI Taxonomy" id="599839"/>
    <lineage>
        <taxon>Eukaryota</taxon>
        <taxon>Fungi</taxon>
        <taxon>Dikarya</taxon>
        <taxon>Basidiomycota</taxon>
        <taxon>Agaricomycotina</taxon>
        <taxon>Agaricomycetes</taxon>
        <taxon>Polyporales</taxon>
        <taxon>Fibroporiaceae</taxon>
        <taxon>Fibroporia</taxon>
    </lineage>
</organism>
<dbReference type="GeneID" id="24100216"/>
<protein>
    <submittedName>
        <fullName evidence="1">Uncharacterized protein</fullName>
    </submittedName>
</protein>
<dbReference type="HOGENOM" id="CLU_1749665_0_0_1"/>
<gene>
    <name evidence="1" type="ORF">FIBRA_07519</name>
</gene>
<dbReference type="InParanoid" id="J4GV48"/>
<accession>J4GV48</accession>
<evidence type="ECO:0000313" key="2">
    <source>
        <dbReference type="Proteomes" id="UP000006352"/>
    </source>
</evidence>
<evidence type="ECO:0000313" key="1">
    <source>
        <dbReference type="EMBL" id="CCM05305.1"/>
    </source>
</evidence>
<sequence length="149" mass="16554">MAECLDNSVVPMLYGYTPPGAMMPHEFIKLHITWPGYDNYSTSVSIRGSSEDWRPLTHREIAAKVSAAFYEYMKASTAGVLLFVRLATDGSLQIMATKEGNTQLLLSGVRPEQLYLLGLFSHDSFEWEAVVNVHNIYMCRSASGRIGAS</sequence>
<name>J4GV48_9APHY</name>
<dbReference type="AlphaFoldDB" id="J4GV48"/>
<proteinExistence type="predicted"/>
<dbReference type="Proteomes" id="UP000006352">
    <property type="component" value="Unassembled WGS sequence"/>
</dbReference>
<keyword evidence="2" id="KW-1185">Reference proteome</keyword>